<dbReference type="AlphaFoldDB" id="A0AAJ2GS62"/>
<dbReference type="EMBL" id="JAVLSF010000003">
    <property type="protein sequence ID" value="MDR9772407.1"/>
    <property type="molecule type" value="Genomic_DNA"/>
</dbReference>
<evidence type="ECO:0000313" key="1">
    <source>
        <dbReference type="EMBL" id="MDR9772407.1"/>
    </source>
</evidence>
<evidence type="ECO:0000313" key="2">
    <source>
        <dbReference type="Proteomes" id="UP001268610"/>
    </source>
</evidence>
<protein>
    <submittedName>
        <fullName evidence="1">DUF3164 family protein</fullName>
    </submittedName>
</protein>
<organism evidence="1 2">
    <name type="scientific">Rhizobium hidalgonense</name>
    <dbReference type="NCBI Taxonomy" id="1538159"/>
    <lineage>
        <taxon>Bacteria</taxon>
        <taxon>Pseudomonadati</taxon>
        <taxon>Pseudomonadota</taxon>
        <taxon>Alphaproteobacteria</taxon>
        <taxon>Hyphomicrobiales</taxon>
        <taxon>Rhizobiaceae</taxon>
        <taxon>Rhizobium/Agrobacterium group</taxon>
        <taxon>Rhizobium</taxon>
    </lineage>
</organism>
<accession>A0AAJ2GS62</accession>
<dbReference type="Proteomes" id="UP001268610">
    <property type="component" value="Unassembled WGS sequence"/>
</dbReference>
<dbReference type="InterPro" id="IPR021505">
    <property type="entry name" value="Phage_B3_Orf6"/>
</dbReference>
<comment type="caution">
    <text evidence="1">The sequence shown here is derived from an EMBL/GenBank/DDBJ whole genome shotgun (WGS) entry which is preliminary data.</text>
</comment>
<dbReference type="Pfam" id="PF11363">
    <property type="entry name" value="DUF3164"/>
    <property type="match status" value="1"/>
</dbReference>
<gene>
    <name evidence="1" type="ORF">RJJ65_07010</name>
</gene>
<name>A0AAJ2GS62_9HYPH</name>
<sequence length="59" mass="6889">MTPPLQFVDCSIEARAWLRAMEAIRNSITITGSKEYVRFYERNTPKDEWRAVTIDLAKV</sequence>
<proteinExistence type="predicted"/>
<dbReference type="RefSeq" id="WP_310855606.1">
    <property type="nucleotide sequence ID" value="NZ_JAVLSD010000012.1"/>
</dbReference>
<reference evidence="1" key="1">
    <citation type="submission" date="2023-04" db="EMBL/GenBank/DDBJ databases">
        <title>Genomic characterization of faba bean (Vicia faba) microsymbionts in Mexican soils.</title>
        <authorList>
            <person name="Rivera Orduna F.N."/>
            <person name="Guevara-Luna J."/>
            <person name="Yan J."/>
            <person name="Arroyo-Herrera I."/>
            <person name="Li Y."/>
            <person name="Vasquez-Murrieta M.S."/>
            <person name="Wang E.T."/>
        </authorList>
    </citation>
    <scope>NUCLEOTIDE SEQUENCE</scope>
    <source>
        <strain evidence="1">CH26</strain>
    </source>
</reference>